<name>A0ABM4DMT2_HYDVU</name>
<dbReference type="Gene3D" id="3.30.420.10">
    <property type="entry name" value="Ribonuclease H-like superfamily/Ribonuclease H"/>
    <property type="match status" value="1"/>
</dbReference>
<protein>
    <submittedName>
        <fullName evidence="3">Uncharacterized protein LOC136092094</fullName>
    </submittedName>
</protein>
<evidence type="ECO:0000313" key="2">
    <source>
        <dbReference type="Proteomes" id="UP001652625"/>
    </source>
</evidence>
<dbReference type="InterPro" id="IPR004875">
    <property type="entry name" value="DDE_SF_endonuclease_dom"/>
</dbReference>
<dbReference type="InterPro" id="IPR050863">
    <property type="entry name" value="CenT-Element_Derived"/>
</dbReference>
<evidence type="ECO:0000313" key="3">
    <source>
        <dbReference type="RefSeq" id="XP_065675885.1"/>
    </source>
</evidence>
<reference evidence="3" key="1">
    <citation type="submission" date="2025-08" db="UniProtKB">
        <authorList>
            <consortium name="RefSeq"/>
        </authorList>
    </citation>
    <scope>IDENTIFICATION</scope>
</reference>
<dbReference type="PANTHER" id="PTHR19303:SF71">
    <property type="entry name" value="ZINC FINGER PHD-TYPE DOMAIN-CONTAINING PROTEIN"/>
    <property type="match status" value="1"/>
</dbReference>
<dbReference type="InterPro" id="IPR036397">
    <property type="entry name" value="RNaseH_sf"/>
</dbReference>
<dbReference type="GeneID" id="136092094"/>
<dbReference type="RefSeq" id="XP_065675885.1">
    <property type="nucleotide sequence ID" value="XM_065819813.1"/>
</dbReference>
<dbReference type="Proteomes" id="UP001652625">
    <property type="component" value="Chromosome 15"/>
</dbReference>
<accession>A0ABM4DMT2</accession>
<feature type="domain" description="DDE-1" evidence="1">
    <location>
        <begin position="199"/>
        <end position="282"/>
    </location>
</feature>
<organism evidence="2 3">
    <name type="scientific">Hydra vulgaris</name>
    <name type="common">Hydra</name>
    <name type="synonym">Hydra attenuata</name>
    <dbReference type="NCBI Taxonomy" id="6087"/>
    <lineage>
        <taxon>Eukaryota</taxon>
        <taxon>Metazoa</taxon>
        <taxon>Cnidaria</taxon>
        <taxon>Hydrozoa</taxon>
        <taxon>Hydroidolina</taxon>
        <taxon>Anthoathecata</taxon>
        <taxon>Aplanulata</taxon>
        <taxon>Hydridae</taxon>
        <taxon>Hydra</taxon>
    </lineage>
</organism>
<sequence>MGMPGCQKSPQVFNLEQKKAIASYISTASDNYFGLPYEARKLAFACAINYNISFPKSWLKLSMGGPDWMRGFLNQHAGLSIRTPEATSLARATSFNLADVDVFFQKLSDVLNRNHFSASNIYNVDETGITTVQNPNKVIARKGIKQVGALTSQEQGTLVKMELAVNACGNSVPPMFLFPRKKFFDHFIRDGPNECIGASNGSAWMNEECFVTYLNHFIRHGKPTKESPVLLLLDNHQSHLSVQLITLCKDNGIVLLSFPPHCSHKLQPLDRFEFGSFKKCVANAQDSL</sequence>
<dbReference type="Pfam" id="PF03184">
    <property type="entry name" value="DDE_1"/>
    <property type="match status" value="1"/>
</dbReference>
<evidence type="ECO:0000259" key="1">
    <source>
        <dbReference type="Pfam" id="PF03184"/>
    </source>
</evidence>
<keyword evidence="2" id="KW-1185">Reference proteome</keyword>
<proteinExistence type="predicted"/>
<dbReference type="PANTHER" id="PTHR19303">
    <property type="entry name" value="TRANSPOSON"/>
    <property type="match status" value="1"/>
</dbReference>
<gene>
    <name evidence="3" type="primary">LOC136092094</name>
</gene>